<evidence type="ECO:0000256" key="1">
    <source>
        <dbReference type="ARBA" id="ARBA00022737"/>
    </source>
</evidence>
<comment type="caution">
    <text evidence="5">The sequence shown here is derived from an EMBL/GenBank/DDBJ whole genome shotgun (WGS) entry which is preliminary data.</text>
</comment>
<dbReference type="AlphaFoldDB" id="A0A812J8N0"/>
<sequence length="952" mass="104595">MRATGHEIKASAAQPWRVAHAAALHQRVQVSHVSLLDVNKMLAGAARDGQWRLVLLWLQCAQIKLDLVSFNSAITGLGRAARWFQALDLFSRLSPVALRPSAVSRTLVATSTSTEKAGQRWQMSLLLLCDAFEDAVACSTALISCRGRNWRLPLLLLAIASAKTLRPNAVILTATMAKQTWTRSLQQLQACSRLRLRVDSVAFVAAVASCAWRGSLELLASGRRCGLPGSSARSAAVAATSEALLWEESIAVLLSPRRSRRSGEISPQYRKNGLCGFVSAIAACDATRRWAWALELLHRAPVLGLGFDLDVLNAAISACESAWRQAWATLGVAAKGLAAQSPRPDLISWNTLLTCTPWPSALEVFRGLRRRGLLPDVISTTALVTACEEGLRWSTSLTAVSLMREDRLPCNVQTFTVAASVCQRVGRHRLALLVLERMRLEGLAWDVAALSVALLACEWLPASPACWGWCSAGNEVRGLSSLSEQLHRTALQTLDKRRSSSRCFAGFAKGVAEAQAAATPTGGLSERDRELLQQLHERHQAKATAKAARSKSPHKGDRGSLSPKVHSPRVSSPASVEAEHHHATTAAAVSAAVDERESPKSQWPELEPDALQNEVAAREVELRVLRQELETRSQEVLRLEGQIRDAEDQLRQAAGQVGTLSAKAEVASGSKQAVLQASARNIDSQVMTLKKRLASAESELAEKDDELSGLQEAIHHGSQQVAAKAADLQAMQHQHKLHGSKVAKLQKDSDLLHRHMAIDQWRHQVEALVEQEQQDAVMVRERREHQRQIEVFQEEILALQSYLTRMEEKSRYHAEEIQRRKELLKALVMEERLCAAAARLGHETADELKRGQMEEQRILEARLHEEKGRKTSVAAQAKTYEEVEADARQNQEQLAALTACVRQAAHAMQERGPHVSKTAVDDAVDSFTQKMRQQGELVPPIIRLSPGLSSQL</sequence>
<dbReference type="OrthoDB" id="443452at2759"/>
<dbReference type="PROSITE" id="PS51375">
    <property type="entry name" value="PPR"/>
    <property type="match status" value="1"/>
</dbReference>
<name>A0A812J8N0_9DINO</name>
<dbReference type="Gene3D" id="1.25.40.10">
    <property type="entry name" value="Tetratricopeptide repeat domain"/>
    <property type="match status" value="2"/>
</dbReference>
<keyword evidence="1" id="KW-0677">Repeat</keyword>
<evidence type="ECO:0000313" key="6">
    <source>
        <dbReference type="Proteomes" id="UP000604046"/>
    </source>
</evidence>
<accession>A0A812J8N0</accession>
<dbReference type="InterPro" id="IPR011990">
    <property type="entry name" value="TPR-like_helical_dom_sf"/>
</dbReference>
<protein>
    <submittedName>
        <fullName evidence="5">EMB2076 protein</fullName>
    </submittedName>
</protein>
<proteinExistence type="predicted"/>
<dbReference type="PANTHER" id="PTHR47447">
    <property type="entry name" value="OS03G0856100 PROTEIN"/>
    <property type="match status" value="1"/>
</dbReference>
<dbReference type="Proteomes" id="UP000604046">
    <property type="component" value="Unassembled WGS sequence"/>
</dbReference>
<gene>
    <name evidence="5" type="primary">EMB2076</name>
    <name evidence="5" type="ORF">SNAT2548_LOCUS5480</name>
</gene>
<feature type="repeat" description="PPR" evidence="2">
    <location>
        <begin position="66"/>
        <end position="100"/>
    </location>
</feature>
<keyword evidence="6" id="KW-1185">Reference proteome</keyword>
<organism evidence="5 6">
    <name type="scientific">Symbiodinium natans</name>
    <dbReference type="NCBI Taxonomy" id="878477"/>
    <lineage>
        <taxon>Eukaryota</taxon>
        <taxon>Sar</taxon>
        <taxon>Alveolata</taxon>
        <taxon>Dinophyceae</taxon>
        <taxon>Suessiales</taxon>
        <taxon>Symbiodiniaceae</taxon>
        <taxon>Symbiodinium</taxon>
    </lineage>
</organism>
<evidence type="ECO:0000256" key="4">
    <source>
        <dbReference type="SAM" id="MobiDB-lite"/>
    </source>
</evidence>
<dbReference type="EMBL" id="CAJNDS010000348">
    <property type="protein sequence ID" value="CAE7196410.1"/>
    <property type="molecule type" value="Genomic_DNA"/>
</dbReference>
<evidence type="ECO:0000313" key="5">
    <source>
        <dbReference type="EMBL" id="CAE7196410.1"/>
    </source>
</evidence>
<feature type="coiled-coil region" evidence="3">
    <location>
        <begin position="622"/>
        <end position="713"/>
    </location>
</feature>
<dbReference type="PANTHER" id="PTHR47447:SF17">
    <property type="entry name" value="OS12G0638900 PROTEIN"/>
    <property type="match status" value="1"/>
</dbReference>
<dbReference type="InterPro" id="IPR002885">
    <property type="entry name" value="PPR_rpt"/>
</dbReference>
<evidence type="ECO:0000256" key="3">
    <source>
        <dbReference type="SAM" id="Coils"/>
    </source>
</evidence>
<keyword evidence="3" id="KW-0175">Coiled coil</keyword>
<feature type="region of interest" description="Disordered" evidence="4">
    <location>
        <begin position="538"/>
        <end position="610"/>
    </location>
</feature>
<reference evidence="5" key="1">
    <citation type="submission" date="2021-02" db="EMBL/GenBank/DDBJ databases">
        <authorList>
            <person name="Dougan E. K."/>
            <person name="Rhodes N."/>
            <person name="Thang M."/>
            <person name="Chan C."/>
        </authorList>
    </citation>
    <scope>NUCLEOTIDE SEQUENCE</scope>
</reference>
<evidence type="ECO:0000256" key="2">
    <source>
        <dbReference type="PROSITE-ProRule" id="PRU00708"/>
    </source>
</evidence>